<evidence type="ECO:0000256" key="1">
    <source>
        <dbReference type="SAM" id="MobiDB-lite"/>
    </source>
</evidence>
<name>A0ABW6F8S1_9ACTN</name>
<feature type="region of interest" description="Disordered" evidence="1">
    <location>
        <begin position="18"/>
        <end position="38"/>
    </location>
</feature>
<reference evidence="2 3" key="1">
    <citation type="submission" date="2024-09" db="EMBL/GenBank/DDBJ databases">
        <title>The Natural Products Discovery Center: Release of the First 8490 Sequenced Strains for Exploring Actinobacteria Biosynthetic Diversity.</title>
        <authorList>
            <person name="Kalkreuter E."/>
            <person name="Kautsar S.A."/>
            <person name="Yang D."/>
            <person name="Bader C.D."/>
            <person name="Teijaro C.N."/>
            <person name="Fluegel L."/>
            <person name="Davis C.M."/>
            <person name="Simpson J.R."/>
            <person name="Lauterbach L."/>
            <person name="Steele A.D."/>
            <person name="Gui C."/>
            <person name="Meng S."/>
            <person name="Li G."/>
            <person name="Viehrig K."/>
            <person name="Ye F."/>
            <person name="Su P."/>
            <person name="Kiefer A.F."/>
            <person name="Nichols A."/>
            <person name="Cepeda A.J."/>
            <person name="Yan W."/>
            <person name="Fan B."/>
            <person name="Jiang Y."/>
            <person name="Adhikari A."/>
            <person name="Zheng C.-J."/>
            <person name="Schuster L."/>
            <person name="Cowan T.M."/>
            <person name="Smanski M.J."/>
            <person name="Chevrette M.G."/>
            <person name="De Carvalho L.P.S."/>
            <person name="Shen B."/>
        </authorList>
    </citation>
    <scope>NUCLEOTIDE SEQUENCE [LARGE SCALE GENOMIC DNA]</scope>
    <source>
        <strain evidence="2 3">NPDC058428</strain>
    </source>
</reference>
<dbReference type="Proteomes" id="UP001598352">
    <property type="component" value="Unassembled WGS sequence"/>
</dbReference>
<comment type="caution">
    <text evidence="2">The sequence shown here is derived from an EMBL/GenBank/DDBJ whole genome shotgun (WGS) entry which is preliminary data.</text>
</comment>
<accession>A0ABW6F8S1</accession>
<protein>
    <submittedName>
        <fullName evidence="2">Uncharacterized protein</fullName>
    </submittedName>
</protein>
<sequence length="93" mass="9937">MIWLDGITPDPLLGWRPAPKGRGWAKGRPADGDLHTLPRTTSSPVDYCATMFHEVRLPFDTFLQRAPAGAAPRTASSPARSEALAGPWSPSAG</sequence>
<proteinExistence type="predicted"/>
<keyword evidence="3" id="KW-1185">Reference proteome</keyword>
<evidence type="ECO:0000313" key="2">
    <source>
        <dbReference type="EMBL" id="MFD4826753.1"/>
    </source>
</evidence>
<dbReference type="EMBL" id="JBHXKZ010000032">
    <property type="protein sequence ID" value="MFD4826753.1"/>
    <property type="molecule type" value="Genomic_DNA"/>
</dbReference>
<feature type="compositionally biased region" description="Low complexity" evidence="1">
    <location>
        <begin position="66"/>
        <end position="83"/>
    </location>
</feature>
<gene>
    <name evidence="2" type="ORF">ACFWOQ_29710</name>
</gene>
<evidence type="ECO:0000313" key="3">
    <source>
        <dbReference type="Proteomes" id="UP001598352"/>
    </source>
</evidence>
<organism evidence="2 3">
    <name type="scientific">Streptomyces rubiginosohelvolus</name>
    <dbReference type="NCBI Taxonomy" id="67362"/>
    <lineage>
        <taxon>Bacteria</taxon>
        <taxon>Bacillati</taxon>
        <taxon>Actinomycetota</taxon>
        <taxon>Actinomycetes</taxon>
        <taxon>Kitasatosporales</taxon>
        <taxon>Streptomycetaceae</taxon>
        <taxon>Streptomyces</taxon>
    </lineage>
</organism>
<dbReference type="RefSeq" id="WP_382776909.1">
    <property type="nucleotide sequence ID" value="NZ_JBHXKZ010000032.1"/>
</dbReference>
<feature type="region of interest" description="Disordered" evidence="1">
    <location>
        <begin position="66"/>
        <end position="93"/>
    </location>
</feature>